<evidence type="ECO:0000313" key="1">
    <source>
        <dbReference type="EMBL" id="QHU00259.1"/>
    </source>
</evidence>
<name>A0A6C0J3L9_9ZZZZ</name>
<accession>A0A6C0J3L9</accession>
<reference evidence="1" key="1">
    <citation type="journal article" date="2020" name="Nature">
        <title>Giant virus diversity and host interactions through global metagenomics.</title>
        <authorList>
            <person name="Schulz F."/>
            <person name="Roux S."/>
            <person name="Paez-Espino D."/>
            <person name="Jungbluth S."/>
            <person name="Walsh D.A."/>
            <person name="Denef V.J."/>
            <person name="McMahon K.D."/>
            <person name="Konstantinidis K.T."/>
            <person name="Eloe-Fadrosh E.A."/>
            <person name="Kyrpides N.C."/>
            <person name="Woyke T."/>
        </authorList>
    </citation>
    <scope>NUCLEOTIDE SEQUENCE</scope>
    <source>
        <strain evidence="1">GVMAG-M-3300025860-12</strain>
    </source>
</reference>
<proteinExistence type="predicted"/>
<sequence length="106" mass="12415">MLQLDNVLLNFNTILNENRAKINSIIELPDKKLDLKTLSLFSKISENVQSLNDQIDEFMLLLLEKSDIEKTAEEKTKIREIRINNQVQELLMPLMIYTKLILENNN</sequence>
<protein>
    <submittedName>
        <fullName evidence="1">Uncharacterized protein</fullName>
    </submittedName>
</protein>
<dbReference type="AlphaFoldDB" id="A0A6C0J3L9"/>
<organism evidence="1">
    <name type="scientific">viral metagenome</name>
    <dbReference type="NCBI Taxonomy" id="1070528"/>
    <lineage>
        <taxon>unclassified sequences</taxon>
        <taxon>metagenomes</taxon>
        <taxon>organismal metagenomes</taxon>
    </lineage>
</organism>
<dbReference type="EMBL" id="MN740325">
    <property type="protein sequence ID" value="QHU00259.1"/>
    <property type="molecule type" value="Genomic_DNA"/>
</dbReference>